<dbReference type="GO" id="GO:0003677">
    <property type="term" value="F:DNA binding"/>
    <property type="evidence" value="ECO:0007669"/>
    <property type="project" value="UniProtKB-UniRule"/>
</dbReference>
<dbReference type="PROSITE" id="PS01081">
    <property type="entry name" value="HTH_TETR_1"/>
    <property type="match status" value="1"/>
</dbReference>
<evidence type="ECO:0000313" key="8">
    <source>
        <dbReference type="Proteomes" id="UP000062973"/>
    </source>
</evidence>
<dbReference type="Proteomes" id="UP000062973">
    <property type="component" value="Chromosome"/>
</dbReference>
<dbReference type="InterPro" id="IPR036271">
    <property type="entry name" value="Tet_transcr_reg_TetR-rel_C_sf"/>
</dbReference>
<dbReference type="Pfam" id="PF13977">
    <property type="entry name" value="TetR_C_6"/>
    <property type="match status" value="1"/>
</dbReference>
<name>A0A076MRS0_AMYME</name>
<dbReference type="Pfam" id="PF00440">
    <property type="entry name" value="TetR_N"/>
    <property type="match status" value="1"/>
</dbReference>
<dbReference type="RefSeq" id="WP_017986383.1">
    <property type="nucleotide sequence ID" value="NZ_AQUL01000001.1"/>
</dbReference>
<feature type="DNA-binding region" description="H-T-H motif" evidence="5">
    <location>
        <begin position="31"/>
        <end position="50"/>
    </location>
</feature>
<dbReference type="SUPFAM" id="SSF46689">
    <property type="entry name" value="Homeodomain-like"/>
    <property type="match status" value="1"/>
</dbReference>
<dbReference type="AlphaFoldDB" id="A0A076MRS0"/>
<evidence type="ECO:0000256" key="2">
    <source>
        <dbReference type="ARBA" id="ARBA00023015"/>
    </source>
</evidence>
<dbReference type="OrthoDB" id="9816296at2"/>
<keyword evidence="1" id="KW-0678">Repressor</keyword>
<evidence type="ECO:0000313" key="7">
    <source>
        <dbReference type="EMBL" id="AIJ20517.1"/>
    </source>
</evidence>
<dbReference type="PATRIC" id="fig|1068978.7.peg.450"/>
<gene>
    <name evidence="7" type="primary">pksA,pks</name>
    <name evidence="7" type="ORF">AMETH_0425</name>
</gene>
<keyword evidence="4" id="KW-0804">Transcription</keyword>
<reference evidence="7 8" key="1">
    <citation type="submission" date="2014-07" db="EMBL/GenBank/DDBJ databases">
        <title>Whole Genome Sequence of the Amycolatopsis methanolica 239.</title>
        <authorList>
            <person name="Tang B."/>
        </authorList>
    </citation>
    <scope>NUCLEOTIDE SEQUENCE [LARGE SCALE GENOMIC DNA]</scope>
    <source>
        <strain evidence="7 8">239</strain>
    </source>
</reference>
<feature type="domain" description="HTH tetR-type" evidence="6">
    <location>
        <begin position="8"/>
        <end position="68"/>
    </location>
</feature>
<protein>
    <submittedName>
        <fullName evidence="7">Transcriptional regulator</fullName>
    </submittedName>
</protein>
<accession>A0A076MRS0</accession>
<evidence type="ECO:0000256" key="4">
    <source>
        <dbReference type="ARBA" id="ARBA00023163"/>
    </source>
</evidence>
<dbReference type="InterPro" id="IPR023772">
    <property type="entry name" value="DNA-bd_HTH_TetR-type_CS"/>
</dbReference>
<evidence type="ECO:0000256" key="1">
    <source>
        <dbReference type="ARBA" id="ARBA00022491"/>
    </source>
</evidence>
<keyword evidence="3 5" id="KW-0238">DNA-binding</keyword>
<evidence type="ECO:0000256" key="3">
    <source>
        <dbReference type="ARBA" id="ARBA00023125"/>
    </source>
</evidence>
<dbReference type="InterPro" id="IPR001647">
    <property type="entry name" value="HTH_TetR"/>
</dbReference>
<dbReference type="eggNOG" id="COG1309">
    <property type="taxonomic scope" value="Bacteria"/>
</dbReference>
<dbReference type="InterPro" id="IPR039538">
    <property type="entry name" value="BetI_C"/>
</dbReference>
<dbReference type="InterPro" id="IPR009057">
    <property type="entry name" value="Homeodomain-like_sf"/>
</dbReference>
<dbReference type="SUPFAM" id="SSF48498">
    <property type="entry name" value="Tetracyclin repressor-like, C-terminal domain"/>
    <property type="match status" value="1"/>
</dbReference>
<dbReference type="PROSITE" id="PS50977">
    <property type="entry name" value="HTH_TETR_2"/>
    <property type="match status" value="1"/>
</dbReference>
<dbReference type="EMBL" id="CP009110">
    <property type="protein sequence ID" value="AIJ20517.1"/>
    <property type="molecule type" value="Genomic_DNA"/>
</dbReference>
<sequence>MPKIVDPESRRAEVADALFRLAVREGLHRVSLRTVAAEAGLNVGSVRHYFDGQAELMRFAMRTVIDRVSARLTEKVEALGDVGRLSPAERRAARTELLAELLPLDDARRAEVTVFLEFAVASRTDERLADLAREAASGTRALVRRVLAALDLDDLDTEVRRLTALIDGLSLNGVLHPDLWSPAAALSALRTHLDALDQS</sequence>
<keyword evidence="8" id="KW-1185">Reference proteome</keyword>
<proteinExistence type="predicted"/>
<dbReference type="HOGENOM" id="CLU_069356_15_10_11"/>
<evidence type="ECO:0000256" key="5">
    <source>
        <dbReference type="PROSITE-ProRule" id="PRU00335"/>
    </source>
</evidence>
<dbReference type="KEGG" id="amq:AMETH_0425"/>
<keyword evidence="2" id="KW-0805">Transcription regulation</keyword>
<evidence type="ECO:0000259" key="6">
    <source>
        <dbReference type="PROSITE" id="PS50977"/>
    </source>
</evidence>
<organism evidence="7 8">
    <name type="scientific">Amycolatopsis methanolica 239</name>
    <dbReference type="NCBI Taxonomy" id="1068978"/>
    <lineage>
        <taxon>Bacteria</taxon>
        <taxon>Bacillati</taxon>
        <taxon>Actinomycetota</taxon>
        <taxon>Actinomycetes</taxon>
        <taxon>Pseudonocardiales</taxon>
        <taxon>Pseudonocardiaceae</taxon>
        <taxon>Amycolatopsis</taxon>
        <taxon>Amycolatopsis methanolica group</taxon>
    </lineage>
</organism>
<dbReference type="Gene3D" id="1.10.357.10">
    <property type="entry name" value="Tetracycline Repressor, domain 2"/>
    <property type="match status" value="1"/>
</dbReference>